<dbReference type="InterPro" id="IPR011006">
    <property type="entry name" value="CheY-like_superfamily"/>
</dbReference>
<comment type="caution">
    <text evidence="4">The sequence shown here is derived from an EMBL/GenBank/DDBJ whole genome shotgun (WGS) entry which is preliminary data.</text>
</comment>
<dbReference type="InterPro" id="IPR001789">
    <property type="entry name" value="Sig_transdc_resp-reg_receiver"/>
</dbReference>
<dbReference type="Proteomes" id="UP001595791">
    <property type="component" value="Unassembled WGS sequence"/>
</dbReference>
<gene>
    <name evidence="4" type="ORF">ACFOW7_03745</name>
</gene>
<dbReference type="SUPFAM" id="SSF52172">
    <property type="entry name" value="CheY-like"/>
    <property type="match status" value="1"/>
</dbReference>
<keyword evidence="5" id="KW-1185">Reference proteome</keyword>
<dbReference type="PROSITE" id="PS50110">
    <property type="entry name" value="RESPONSE_REGULATORY"/>
    <property type="match status" value="1"/>
</dbReference>
<evidence type="ECO:0000256" key="1">
    <source>
        <dbReference type="ARBA" id="ARBA00022553"/>
    </source>
</evidence>
<evidence type="ECO:0000256" key="2">
    <source>
        <dbReference type="PROSITE-ProRule" id="PRU00169"/>
    </source>
</evidence>
<dbReference type="CDD" id="cd00156">
    <property type="entry name" value="REC"/>
    <property type="match status" value="1"/>
</dbReference>
<dbReference type="PANTHER" id="PTHR44591:SF3">
    <property type="entry name" value="RESPONSE REGULATORY DOMAIN-CONTAINING PROTEIN"/>
    <property type="match status" value="1"/>
</dbReference>
<reference evidence="5" key="1">
    <citation type="journal article" date="2019" name="Int. J. Syst. Evol. Microbiol.">
        <title>The Global Catalogue of Microorganisms (GCM) 10K type strain sequencing project: providing services to taxonomists for standard genome sequencing and annotation.</title>
        <authorList>
            <consortium name="The Broad Institute Genomics Platform"/>
            <consortium name="The Broad Institute Genome Sequencing Center for Infectious Disease"/>
            <person name="Wu L."/>
            <person name="Ma J."/>
        </authorList>
    </citation>
    <scope>NUCLEOTIDE SEQUENCE [LARGE SCALE GENOMIC DNA]</scope>
    <source>
        <strain evidence="5">LMG 29894</strain>
    </source>
</reference>
<proteinExistence type="predicted"/>
<organism evidence="4 5">
    <name type="scientific">Chitinimonas lacunae</name>
    <dbReference type="NCBI Taxonomy" id="1963018"/>
    <lineage>
        <taxon>Bacteria</taxon>
        <taxon>Pseudomonadati</taxon>
        <taxon>Pseudomonadota</taxon>
        <taxon>Betaproteobacteria</taxon>
        <taxon>Neisseriales</taxon>
        <taxon>Chitinibacteraceae</taxon>
        <taxon>Chitinimonas</taxon>
    </lineage>
</organism>
<dbReference type="SMART" id="SM00448">
    <property type="entry name" value="REC"/>
    <property type="match status" value="1"/>
</dbReference>
<keyword evidence="1 2" id="KW-0597">Phosphoprotein</keyword>
<evidence type="ECO:0000313" key="4">
    <source>
        <dbReference type="EMBL" id="MFC4158469.1"/>
    </source>
</evidence>
<feature type="modified residue" description="4-aspartylphosphate" evidence="2">
    <location>
        <position position="55"/>
    </location>
</feature>
<feature type="domain" description="Response regulatory" evidence="3">
    <location>
        <begin position="6"/>
        <end position="117"/>
    </location>
</feature>
<dbReference type="Pfam" id="PF00072">
    <property type="entry name" value="Response_reg"/>
    <property type="match status" value="1"/>
</dbReference>
<dbReference type="Gene3D" id="3.40.50.2300">
    <property type="match status" value="1"/>
</dbReference>
<name>A0ABV8MJZ7_9NEIS</name>
<protein>
    <submittedName>
        <fullName evidence="4">Response regulator</fullName>
    </submittedName>
</protein>
<dbReference type="InterPro" id="IPR050595">
    <property type="entry name" value="Bact_response_regulator"/>
</dbReference>
<accession>A0ABV8MJZ7</accession>
<evidence type="ECO:0000259" key="3">
    <source>
        <dbReference type="PROSITE" id="PS50110"/>
    </source>
</evidence>
<sequence length="131" mass="14454">MLGKKKVLLVDDNLQVREVLSEGLRDLGFAVETAYDGVDGLQALERVSPDALVVDFAMPRMNGAELAWRVQQLHPGLPVIMITGFADQAALDELDELVVLHKPFDVETLGEAITAALHTRQFQTQSYSRHA</sequence>
<dbReference type="PANTHER" id="PTHR44591">
    <property type="entry name" value="STRESS RESPONSE REGULATOR PROTEIN 1"/>
    <property type="match status" value="1"/>
</dbReference>
<dbReference type="EMBL" id="JBHSBU010000001">
    <property type="protein sequence ID" value="MFC4158469.1"/>
    <property type="molecule type" value="Genomic_DNA"/>
</dbReference>
<evidence type="ECO:0000313" key="5">
    <source>
        <dbReference type="Proteomes" id="UP001595791"/>
    </source>
</evidence>
<dbReference type="RefSeq" id="WP_378161173.1">
    <property type="nucleotide sequence ID" value="NZ_JBHSBU010000001.1"/>
</dbReference>